<dbReference type="KEGG" id="mmag:MMAD_14490"/>
<accession>A0A7I7XC28</accession>
<dbReference type="Proteomes" id="UP000466517">
    <property type="component" value="Chromosome"/>
</dbReference>
<dbReference type="EMBL" id="AP022610">
    <property type="protein sequence ID" value="BBZ27154.1"/>
    <property type="molecule type" value="Genomic_DNA"/>
</dbReference>
<dbReference type="AlphaFoldDB" id="A0A7I7XC28"/>
<dbReference type="Gene3D" id="3.40.50.2000">
    <property type="entry name" value="Glycogen Phosphorylase B"/>
    <property type="match status" value="1"/>
</dbReference>
<gene>
    <name evidence="1" type="primary">pslF</name>
    <name evidence="1" type="ORF">MMAD_14490</name>
</gene>
<proteinExistence type="predicted"/>
<evidence type="ECO:0000313" key="1">
    <source>
        <dbReference type="EMBL" id="BBZ27154.1"/>
    </source>
</evidence>
<evidence type="ECO:0000313" key="2">
    <source>
        <dbReference type="Proteomes" id="UP000466517"/>
    </source>
</evidence>
<reference evidence="1 2" key="1">
    <citation type="journal article" date="2019" name="Emerg. Microbes Infect.">
        <title>Comprehensive subspecies identification of 175 nontuberculous mycobacteria species based on 7547 genomic profiles.</title>
        <authorList>
            <person name="Matsumoto Y."/>
            <person name="Kinjo T."/>
            <person name="Motooka D."/>
            <person name="Nabeya D."/>
            <person name="Jung N."/>
            <person name="Uechi K."/>
            <person name="Horii T."/>
            <person name="Iida T."/>
            <person name="Fujita J."/>
            <person name="Nakamura S."/>
        </authorList>
    </citation>
    <scope>NUCLEOTIDE SEQUENCE [LARGE SCALE GENOMIC DNA]</scope>
    <source>
        <strain evidence="1 2">JCM 13574</strain>
    </source>
</reference>
<organism evidence="1 2">
    <name type="scientific">Mycolicibacterium madagascariense</name>
    <dbReference type="NCBI Taxonomy" id="212765"/>
    <lineage>
        <taxon>Bacteria</taxon>
        <taxon>Bacillati</taxon>
        <taxon>Actinomycetota</taxon>
        <taxon>Actinomycetes</taxon>
        <taxon>Mycobacteriales</taxon>
        <taxon>Mycobacteriaceae</taxon>
        <taxon>Mycolicibacterium</taxon>
    </lineage>
</organism>
<keyword evidence="2" id="KW-1185">Reference proteome</keyword>
<dbReference type="SUPFAM" id="SSF53756">
    <property type="entry name" value="UDP-Glycosyltransferase/glycogen phosphorylase"/>
    <property type="match status" value="1"/>
</dbReference>
<dbReference type="RefSeq" id="WP_163734528.1">
    <property type="nucleotide sequence ID" value="NZ_AP022610.1"/>
</dbReference>
<name>A0A7I7XC28_9MYCO</name>
<sequence length="376" mass="40658">MGHPLSDCRLVFVAPAEGETAVGDYAQDFVDAVRPHFGEVVEQRTTGPGTDTVRDIRRHRRAVAELVSGAPGAKVLVHAELSTGVLATFWATAGLKGVPISSTVHDPPQGPWLPARTEWLARSRLLTHGIHYPLRPASRALEGAVYRDRTLFALTETGRRAIASTYPRTHTHYVPHLVRERPTIRPAQDRPRAVGFFGLVYRGKGFDQIAAIRQHLPDDITIRVAGRGTEQLPRMDGVEILGGVDGAREDAFFDSVQAIVVPYGKRHFYAETYPASGVVAHATAYRTPVISTDYGSLAELGTQTGTVVVPTHRGSEAATVAADVAAATTALLNDPVRLATLGDHAERTRQARSGPRIAEQFVAVWAELLALQSEGV</sequence>
<dbReference type="Pfam" id="PF13692">
    <property type="entry name" value="Glyco_trans_1_4"/>
    <property type="match status" value="1"/>
</dbReference>
<protein>
    <submittedName>
        <fullName evidence="1">Biofilm formation protein PslF</fullName>
    </submittedName>
</protein>